<comment type="cofactor">
    <cofactor evidence="1">
        <name>[3Fe-4S] cluster</name>
        <dbReference type="ChEBI" id="CHEBI:21137"/>
    </cofactor>
</comment>
<dbReference type="GO" id="GO:0030313">
    <property type="term" value="C:cell envelope"/>
    <property type="evidence" value="ECO:0007669"/>
    <property type="project" value="UniProtKB-SubCell"/>
</dbReference>
<gene>
    <name evidence="13" type="ORF">FHR98_003114</name>
</gene>
<feature type="domain" description="4Fe-4S ferredoxin-type" evidence="12">
    <location>
        <begin position="174"/>
        <end position="205"/>
    </location>
</feature>
<proteinExistence type="predicted"/>
<evidence type="ECO:0000256" key="5">
    <source>
        <dbReference type="ARBA" id="ARBA00022485"/>
    </source>
</evidence>
<dbReference type="InterPro" id="IPR029263">
    <property type="entry name" value="Nitr_red_bet_C"/>
</dbReference>
<keyword evidence="13" id="KW-0560">Oxidoreductase</keyword>
<evidence type="ECO:0000256" key="9">
    <source>
        <dbReference type="ARBA" id="ARBA00023004"/>
    </source>
</evidence>
<protein>
    <submittedName>
        <fullName evidence="13">Nitrate reductase beta subunit</fullName>
        <ecNumber evidence="13">1.7.99.4</ecNumber>
    </submittedName>
</protein>
<dbReference type="InterPro" id="IPR038262">
    <property type="entry name" value="Nitr_red_bet_C_sf"/>
</dbReference>
<evidence type="ECO:0000313" key="13">
    <source>
        <dbReference type="EMBL" id="MBB3066804.1"/>
    </source>
</evidence>
<keyword evidence="5" id="KW-0004">4Fe-4S</keyword>
<dbReference type="Gene3D" id="3.30.70.20">
    <property type="match status" value="3"/>
</dbReference>
<dbReference type="GO" id="GO:0051539">
    <property type="term" value="F:4 iron, 4 sulfur cluster binding"/>
    <property type="evidence" value="ECO:0007669"/>
    <property type="project" value="UniProtKB-KW"/>
</dbReference>
<feature type="domain" description="4Fe-4S ferredoxin-type" evidence="12">
    <location>
        <begin position="207"/>
        <end position="236"/>
    </location>
</feature>
<name>A0A839SYW6_9PROT</name>
<keyword evidence="4" id="KW-0813">Transport</keyword>
<dbReference type="GO" id="GO:0042126">
    <property type="term" value="P:nitrate metabolic process"/>
    <property type="evidence" value="ECO:0007669"/>
    <property type="project" value="InterPro"/>
</dbReference>
<dbReference type="SUPFAM" id="SSF54862">
    <property type="entry name" value="4Fe-4S ferredoxins"/>
    <property type="match status" value="1"/>
</dbReference>
<organism evidence="13 14">
    <name type="scientific">Limibacillus halophilus</name>
    <dbReference type="NCBI Taxonomy" id="1579333"/>
    <lineage>
        <taxon>Bacteria</taxon>
        <taxon>Pseudomonadati</taxon>
        <taxon>Pseudomonadota</taxon>
        <taxon>Alphaproteobacteria</taxon>
        <taxon>Rhodospirillales</taxon>
        <taxon>Rhodovibrionaceae</taxon>
        <taxon>Limibacillus</taxon>
    </lineage>
</organism>
<dbReference type="Pfam" id="PF14711">
    <property type="entry name" value="Nitr_red_bet_C"/>
    <property type="match status" value="1"/>
</dbReference>
<dbReference type="RefSeq" id="WP_183417623.1">
    <property type="nucleotide sequence ID" value="NZ_JACHXA010000010.1"/>
</dbReference>
<dbReference type="CDD" id="cd10557">
    <property type="entry name" value="NarH_beta-like"/>
    <property type="match status" value="1"/>
</dbReference>
<dbReference type="GO" id="GO:0046872">
    <property type="term" value="F:metal ion binding"/>
    <property type="evidence" value="ECO:0007669"/>
    <property type="project" value="UniProtKB-KW"/>
</dbReference>
<evidence type="ECO:0000256" key="1">
    <source>
        <dbReference type="ARBA" id="ARBA00001927"/>
    </source>
</evidence>
<dbReference type="PANTHER" id="PTHR43518:SF1">
    <property type="entry name" value="RESPIRATORY NITRATE REDUCTASE 1 BETA CHAIN"/>
    <property type="match status" value="1"/>
</dbReference>
<dbReference type="GO" id="GO:0009325">
    <property type="term" value="C:nitrate reductase complex"/>
    <property type="evidence" value="ECO:0007669"/>
    <property type="project" value="InterPro"/>
</dbReference>
<keyword evidence="7" id="KW-0677">Repeat</keyword>
<keyword evidence="9" id="KW-0408">Iron</keyword>
<comment type="subcellular location">
    <subcellularLocation>
        <location evidence="3">Cell envelope</location>
    </subcellularLocation>
</comment>
<evidence type="ECO:0000256" key="11">
    <source>
        <dbReference type="ARBA" id="ARBA00023291"/>
    </source>
</evidence>
<evidence type="ECO:0000256" key="2">
    <source>
        <dbReference type="ARBA" id="ARBA00001966"/>
    </source>
</evidence>
<dbReference type="Proteomes" id="UP000581135">
    <property type="component" value="Unassembled WGS sequence"/>
</dbReference>
<dbReference type="AlphaFoldDB" id="A0A839SYW6"/>
<dbReference type="EMBL" id="JACHXA010000010">
    <property type="protein sequence ID" value="MBB3066804.1"/>
    <property type="molecule type" value="Genomic_DNA"/>
</dbReference>
<dbReference type="GO" id="GO:0016020">
    <property type="term" value="C:membrane"/>
    <property type="evidence" value="ECO:0007669"/>
    <property type="project" value="TreeGrafter"/>
</dbReference>
<evidence type="ECO:0000256" key="10">
    <source>
        <dbReference type="ARBA" id="ARBA00023014"/>
    </source>
</evidence>
<evidence type="ECO:0000313" key="14">
    <source>
        <dbReference type="Proteomes" id="UP000581135"/>
    </source>
</evidence>
<evidence type="ECO:0000256" key="7">
    <source>
        <dbReference type="ARBA" id="ARBA00022737"/>
    </source>
</evidence>
<dbReference type="FunFam" id="3.30.70.20:FF:000005">
    <property type="entry name" value="Respiratory nitrate reductase beta subunit"/>
    <property type="match status" value="1"/>
</dbReference>
<accession>A0A839SYW6</accession>
<comment type="cofactor">
    <cofactor evidence="2">
        <name>[4Fe-4S] cluster</name>
        <dbReference type="ChEBI" id="CHEBI:49883"/>
    </cofactor>
</comment>
<dbReference type="GO" id="GO:0009055">
    <property type="term" value="F:electron transfer activity"/>
    <property type="evidence" value="ECO:0007669"/>
    <property type="project" value="TreeGrafter"/>
</dbReference>
<dbReference type="GO" id="GO:0008940">
    <property type="term" value="F:nitrate reductase activity"/>
    <property type="evidence" value="ECO:0007669"/>
    <property type="project" value="InterPro"/>
</dbReference>
<evidence type="ECO:0000256" key="4">
    <source>
        <dbReference type="ARBA" id="ARBA00022448"/>
    </source>
</evidence>
<evidence type="ECO:0000259" key="12">
    <source>
        <dbReference type="PROSITE" id="PS51379"/>
    </source>
</evidence>
<evidence type="ECO:0000256" key="8">
    <source>
        <dbReference type="ARBA" id="ARBA00022982"/>
    </source>
</evidence>
<dbReference type="EC" id="1.7.99.4" evidence="13"/>
<evidence type="ECO:0000256" key="6">
    <source>
        <dbReference type="ARBA" id="ARBA00022723"/>
    </source>
</evidence>
<dbReference type="FunFam" id="3.30.70.20:FF:000008">
    <property type="entry name" value="Respiratory nitrate reductase beta subunit"/>
    <property type="match status" value="1"/>
</dbReference>
<keyword evidence="6" id="KW-0479">Metal-binding</keyword>
<dbReference type="PROSITE" id="PS51379">
    <property type="entry name" value="4FE4S_FER_2"/>
    <property type="match status" value="3"/>
</dbReference>
<keyword evidence="11" id="KW-0003">3Fe-4S</keyword>
<dbReference type="InterPro" id="IPR006547">
    <property type="entry name" value="NO3_Rdtase_bsu"/>
</dbReference>
<keyword evidence="10" id="KW-0411">Iron-sulfur</keyword>
<dbReference type="FunFam" id="3.30.70.20:FF:000010">
    <property type="entry name" value="Respiratory nitrate reductase beta subunit"/>
    <property type="match status" value="1"/>
</dbReference>
<sequence>MKIRAQIGMVLNLDKCIGCHTCSVTCKNVWTSREGVEYAWFNNVETKPGIGYPKDWENQKRWNGGWERGRNGKIRPKMGAKWRVLAKIFANPDLPEIDDYYEPFTFDYEHLQKAPESKATPTARPRSLLSGERMEKIEWGPNWEEILGGEFSKRSEDANFEGIEKEIYGEFENTFMMYLPRLCEHCLNPTCVAACPSGAIYKREEDGIVLIDQEKCRGWRMCVSGCPYKKIYYNWSSGKSEKCIFCYPRIEVGQPTVCSETCVGRIRYLGVLLYDADRIEEAASAEDPQDLYETQLAIFLDPNDPEIQARARADGVPDAWLEAAKRSPVYKMAMDWKVAFPLHPEYRTLPMVWYVPPLSPIQAAAEGGKIGLDGEMPDVRNLRIPVRYLSNLLTAGKDEPVILALERMLAMRAYMRAKTIDGVIDTAVANRVGLTPGQIDEMYEIMAIANYEDRFVIPTSHREVSEDAYDLRGGCGFSFGNGCSGGSSDADLFSPKRKKSVSTPTEVF</sequence>
<dbReference type="NCBIfam" id="TIGR01660">
    <property type="entry name" value="narH"/>
    <property type="match status" value="1"/>
</dbReference>
<feature type="domain" description="4Fe-4S ferredoxin-type" evidence="12">
    <location>
        <begin position="7"/>
        <end position="35"/>
    </location>
</feature>
<dbReference type="GO" id="GO:0009061">
    <property type="term" value="P:anaerobic respiration"/>
    <property type="evidence" value="ECO:0007669"/>
    <property type="project" value="TreeGrafter"/>
</dbReference>
<reference evidence="13 14" key="1">
    <citation type="submission" date="2020-08" db="EMBL/GenBank/DDBJ databases">
        <title>Genomic Encyclopedia of Type Strains, Phase III (KMG-III): the genomes of soil and plant-associated and newly described type strains.</title>
        <authorList>
            <person name="Whitman W."/>
        </authorList>
    </citation>
    <scope>NUCLEOTIDE SEQUENCE [LARGE SCALE GENOMIC DNA]</scope>
    <source>
        <strain evidence="13 14">CECT 8803</strain>
    </source>
</reference>
<dbReference type="InterPro" id="IPR017896">
    <property type="entry name" value="4Fe4S_Fe-S-bd"/>
</dbReference>
<dbReference type="Pfam" id="PF13247">
    <property type="entry name" value="Fer4_11"/>
    <property type="match status" value="1"/>
</dbReference>
<evidence type="ECO:0000256" key="3">
    <source>
        <dbReference type="ARBA" id="ARBA00004196"/>
    </source>
</evidence>
<dbReference type="Gene3D" id="1.10.3650.10">
    <property type="entry name" value="nitrate reductase domain like"/>
    <property type="match status" value="1"/>
</dbReference>
<dbReference type="PANTHER" id="PTHR43518">
    <property type="entry name" value="NITRATE REDUCTASE BETA SUBUNIT"/>
    <property type="match status" value="1"/>
</dbReference>
<dbReference type="GO" id="GO:0051538">
    <property type="term" value="F:3 iron, 4 sulfur cluster binding"/>
    <property type="evidence" value="ECO:0007669"/>
    <property type="project" value="UniProtKB-KW"/>
</dbReference>
<comment type="caution">
    <text evidence="13">The sequence shown here is derived from an EMBL/GenBank/DDBJ whole genome shotgun (WGS) entry which is preliminary data.</text>
</comment>
<keyword evidence="14" id="KW-1185">Reference proteome</keyword>
<keyword evidence="8" id="KW-0249">Electron transport</keyword>